<keyword evidence="3 5" id="KW-0808">Transferase</keyword>
<evidence type="ECO:0000313" key="5">
    <source>
        <dbReference type="EMBL" id="SFS69043.1"/>
    </source>
</evidence>
<evidence type="ECO:0000256" key="2">
    <source>
        <dbReference type="ARBA" id="ARBA00022676"/>
    </source>
</evidence>
<evidence type="ECO:0000256" key="3">
    <source>
        <dbReference type="ARBA" id="ARBA00022679"/>
    </source>
</evidence>
<name>A0A1I6RWH4_9EURY</name>
<evidence type="ECO:0000313" key="6">
    <source>
        <dbReference type="Proteomes" id="UP000199199"/>
    </source>
</evidence>
<reference evidence="6" key="1">
    <citation type="submission" date="2016-10" db="EMBL/GenBank/DDBJ databases">
        <authorList>
            <person name="Varghese N."/>
            <person name="Submissions S."/>
        </authorList>
    </citation>
    <scope>NUCLEOTIDE SEQUENCE [LARGE SCALE GENOMIC DNA]</scope>
    <source>
        <strain evidence="6">DSM 22427</strain>
    </source>
</reference>
<dbReference type="InterPro" id="IPR001173">
    <property type="entry name" value="Glyco_trans_2-like"/>
</dbReference>
<dbReference type="CDD" id="cd00761">
    <property type="entry name" value="Glyco_tranf_GTA_type"/>
    <property type="match status" value="1"/>
</dbReference>
<gene>
    <name evidence="5" type="ORF">SAMN04488556_2266</name>
</gene>
<dbReference type="EMBL" id="FOZS01000002">
    <property type="protein sequence ID" value="SFS69043.1"/>
    <property type="molecule type" value="Genomic_DNA"/>
</dbReference>
<accession>A0A1I6RWH4</accession>
<dbReference type="OrthoDB" id="196370at2157"/>
<protein>
    <submittedName>
        <fullName evidence="5">Glycosyltransferase involved in cell wall bisynthesis</fullName>
    </submittedName>
</protein>
<sequence length="300" mass="32244">MELSVVVSTLNDREQLLSSLDALGDRTPETTEIVVVNGPSSDGTTGAVRERADVDVLVEISERNTNVSRNAGLEVASSDAVAFLDGKYVVGDDWYDAIQRAIGAGDDVVAGPVAGRPDGKLKPSQTIDGRAVTPFDCDNVAFDSTVLEALDGFDEYLSLDGSRDCAHRVDALGFDVSWDDEMATRCDVETDGGRREWGATYRSLAYRLSKNYGPRPSVAGRVGCSAIRDGVAAVRAIVAGETTPTGWFDDGLAVTKNLLRGFADGVRARFADRSPRRNPHGISVRHDRAVQVYDRRGSSE</sequence>
<dbReference type="Proteomes" id="UP000199199">
    <property type="component" value="Unassembled WGS sequence"/>
</dbReference>
<feature type="domain" description="Glycosyltransferase 2-like" evidence="4">
    <location>
        <begin position="4"/>
        <end position="122"/>
    </location>
</feature>
<proteinExistence type="inferred from homology"/>
<dbReference type="Gene3D" id="3.90.550.10">
    <property type="entry name" value="Spore Coat Polysaccharide Biosynthesis Protein SpsA, Chain A"/>
    <property type="match status" value="1"/>
</dbReference>
<evidence type="ECO:0000256" key="1">
    <source>
        <dbReference type="ARBA" id="ARBA00006739"/>
    </source>
</evidence>
<evidence type="ECO:0000259" key="4">
    <source>
        <dbReference type="Pfam" id="PF00535"/>
    </source>
</evidence>
<dbReference type="Pfam" id="PF00535">
    <property type="entry name" value="Glycos_transf_2"/>
    <property type="match status" value="1"/>
</dbReference>
<dbReference type="InterPro" id="IPR029044">
    <property type="entry name" value="Nucleotide-diphossugar_trans"/>
</dbReference>
<dbReference type="GO" id="GO:0016757">
    <property type="term" value="F:glycosyltransferase activity"/>
    <property type="evidence" value="ECO:0007669"/>
    <property type="project" value="UniProtKB-KW"/>
</dbReference>
<dbReference type="RefSeq" id="WP_092904634.1">
    <property type="nucleotide sequence ID" value="NZ_FOZS01000002.1"/>
</dbReference>
<keyword evidence="2" id="KW-0328">Glycosyltransferase</keyword>
<keyword evidence="6" id="KW-1185">Reference proteome</keyword>
<dbReference type="AlphaFoldDB" id="A0A1I6RWH4"/>
<dbReference type="PANTHER" id="PTHR43179:SF12">
    <property type="entry name" value="GALACTOFURANOSYLTRANSFERASE GLFT2"/>
    <property type="match status" value="1"/>
</dbReference>
<comment type="similarity">
    <text evidence="1">Belongs to the glycosyltransferase 2 family.</text>
</comment>
<dbReference type="SUPFAM" id="SSF53448">
    <property type="entry name" value="Nucleotide-diphospho-sugar transferases"/>
    <property type="match status" value="1"/>
</dbReference>
<organism evidence="5 6">
    <name type="scientific">Halostagnicola kamekurae</name>
    <dbReference type="NCBI Taxonomy" id="619731"/>
    <lineage>
        <taxon>Archaea</taxon>
        <taxon>Methanobacteriati</taxon>
        <taxon>Methanobacteriota</taxon>
        <taxon>Stenosarchaea group</taxon>
        <taxon>Halobacteria</taxon>
        <taxon>Halobacteriales</taxon>
        <taxon>Natrialbaceae</taxon>
        <taxon>Halostagnicola</taxon>
    </lineage>
</organism>
<dbReference type="PANTHER" id="PTHR43179">
    <property type="entry name" value="RHAMNOSYLTRANSFERASE WBBL"/>
    <property type="match status" value="1"/>
</dbReference>